<accession>A0ABP1FUG2</accession>
<keyword evidence="2" id="KW-0472">Membrane</keyword>
<feature type="transmembrane region" description="Helical" evidence="2">
    <location>
        <begin position="24"/>
        <end position="42"/>
    </location>
</feature>
<feature type="compositionally biased region" description="Basic and acidic residues" evidence="1">
    <location>
        <begin position="90"/>
        <end position="121"/>
    </location>
</feature>
<evidence type="ECO:0000256" key="2">
    <source>
        <dbReference type="SAM" id="Phobius"/>
    </source>
</evidence>
<organism evidence="3 4">
    <name type="scientific">Coccomyxa viridis</name>
    <dbReference type="NCBI Taxonomy" id="1274662"/>
    <lineage>
        <taxon>Eukaryota</taxon>
        <taxon>Viridiplantae</taxon>
        <taxon>Chlorophyta</taxon>
        <taxon>core chlorophytes</taxon>
        <taxon>Trebouxiophyceae</taxon>
        <taxon>Trebouxiophyceae incertae sedis</taxon>
        <taxon>Coccomyxaceae</taxon>
        <taxon>Coccomyxa</taxon>
    </lineage>
</organism>
<evidence type="ECO:0000313" key="4">
    <source>
        <dbReference type="Proteomes" id="UP001497392"/>
    </source>
</evidence>
<keyword evidence="4" id="KW-1185">Reference proteome</keyword>
<protein>
    <submittedName>
        <fullName evidence="3">G5063 protein</fullName>
    </submittedName>
</protein>
<evidence type="ECO:0000313" key="3">
    <source>
        <dbReference type="EMBL" id="CAL5222666.1"/>
    </source>
</evidence>
<reference evidence="3 4" key="1">
    <citation type="submission" date="2024-06" db="EMBL/GenBank/DDBJ databases">
        <authorList>
            <person name="Kraege A."/>
            <person name="Thomma B."/>
        </authorList>
    </citation>
    <scope>NUCLEOTIDE SEQUENCE [LARGE SCALE GENOMIC DNA]</scope>
</reference>
<keyword evidence="2" id="KW-1133">Transmembrane helix</keyword>
<keyword evidence="2" id="KW-0812">Transmembrane</keyword>
<feature type="compositionally biased region" description="Polar residues" evidence="1">
    <location>
        <begin position="1"/>
        <end position="11"/>
    </location>
</feature>
<gene>
    <name evidence="3" type="primary">g5063</name>
    <name evidence="3" type="ORF">VP750_LOCUS4325</name>
</gene>
<feature type="region of interest" description="Disordered" evidence="1">
    <location>
        <begin position="46"/>
        <end position="122"/>
    </location>
</feature>
<dbReference type="EMBL" id="CAXHTA020000007">
    <property type="protein sequence ID" value="CAL5222666.1"/>
    <property type="molecule type" value="Genomic_DNA"/>
</dbReference>
<dbReference type="Proteomes" id="UP001497392">
    <property type="component" value="Unassembled WGS sequence"/>
</dbReference>
<name>A0ABP1FUG2_9CHLO</name>
<sequence>MAVPSKQSKTQLTKRKAQQPSQQTGLLPVLAVTAAVAGLVWWRRHKQNASQPRRSAHEQGSKFRFPKGKAAAASNARSKASTNNKKNKKDRKEEIKARQHKAAETSKPSGSKETDDKDKDPLILNYTYFVPERADKMSAPAQRMALPPKETK</sequence>
<evidence type="ECO:0000256" key="1">
    <source>
        <dbReference type="SAM" id="MobiDB-lite"/>
    </source>
</evidence>
<feature type="compositionally biased region" description="Low complexity" evidence="1">
    <location>
        <begin position="69"/>
        <end position="84"/>
    </location>
</feature>
<proteinExistence type="predicted"/>
<feature type="region of interest" description="Disordered" evidence="1">
    <location>
        <begin position="133"/>
        <end position="152"/>
    </location>
</feature>
<comment type="caution">
    <text evidence="3">The sequence shown here is derived from an EMBL/GenBank/DDBJ whole genome shotgun (WGS) entry which is preliminary data.</text>
</comment>
<feature type="region of interest" description="Disordered" evidence="1">
    <location>
        <begin position="1"/>
        <end position="27"/>
    </location>
</feature>